<evidence type="ECO:0000313" key="1">
    <source>
        <dbReference type="EnsemblPlants" id="AVESA.00010b.r2.6AG1039120.1.CDS"/>
    </source>
</evidence>
<accession>A0ACD5YUC9</accession>
<evidence type="ECO:0000313" key="2">
    <source>
        <dbReference type="Proteomes" id="UP001732700"/>
    </source>
</evidence>
<sequence length="180" mass="19879">MAGATSSAAPALVICFLSLVLFLHRCRICGSVEMERTLAMIKPDGLSGNYTKEIKEAILESGFDIIEEAVFLLDAERASLFYAEHATRSFFDSLVKYMTSGPVHAMVLERHDAIAHWRALIGPTDARKAKTSHPNSIRAMCGLDSEKNCVHGSDSPQSAAREISFFFRDVKSETVEHDEL</sequence>
<dbReference type="EnsemblPlants" id="AVESA.00010b.r2.6AG1039120.1">
    <property type="protein sequence ID" value="AVESA.00010b.r2.6AG1039120.1.CDS"/>
    <property type="gene ID" value="AVESA.00010b.r2.6AG1039120"/>
</dbReference>
<dbReference type="Proteomes" id="UP001732700">
    <property type="component" value="Chromosome 6A"/>
</dbReference>
<reference evidence="1" key="1">
    <citation type="submission" date="2021-05" db="EMBL/GenBank/DDBJ databases">
        <authorList>
            <person name="Scholz U."/>
            <person name="Mascher M."/>
            <person name="Fiebig A."/>
        </authorList>
    </citation>
    <scope>NUCLEOTIDE SEQUENCE [LARGE SCALE GENOMIC DNA]</scope>
</reference>
<proteinExistence type="predicted"/>
<reference evidence="1" key="2">
    <citation type="submission" date="2025-09" db="UniProtKB">
        <authorList>
            <consortium name="EnsemblPlants"/>
        </authorList>
    </citation>
    <scope>IDENTIFICATION</scope>
</reference>
<keyword evidence="2" id="KW-1185">Reference proteome</keyword>
<protein>
    <submittedName>
        <fullName evidence="1">Uncharacterized protein</fullName>
    </submittedName>
</protein>
<organism evidence="1 2">
    <name type="scientific">Avena sativa</name>
    <name type="common">Oat</name>
    <dbReference type="NCBI Taxonomy" id="4498"/>
    <lineage>
        <taxon>Eukaryota</taxon>
        <taxon>Viridiplantae</taxon>
        <taxon>Streptophyta</taxon>
        <taxon>Embryophyta</taxon>
        <taxon>Tracheophyta</taxon>
        <taxon>Spermatophyta</taxon>
        <taxon>Magnoliopsida</taxon>
        <taxon>Liliopsida</taxon>
        <taxon>Poales</taxon>
        <taxon>Poaceae</taxon>
        <taxon>BOP clade</taxon>
        <taxon>Pooideae</taxon>
        <taxon>Poodae</taxon>
        <taxon>Poeae</taxon>
        <taxon>Poeae Chloroplast Group 1 (Aveneae type)</taxon>
        <taxon>Aveninae</taxon>
        <taxon>Avena</taxon>
    </lineage>
</organism>
<name>A0ACD5YUC9_AVESA</name>